<keyword evidence="3" id="KW-1185">Reference proteome</keyword>
<dbReference type="AlphaFoldDB" id="A0A2B7WPR4"/>
<feature type="compositionally biased region" description="Acidic residues" evidence="1">
    <location>
        <begin position="25"/>
        <end position="37"/>
    </location>
</feature>
<dbReference type="EMBL" id="PDNB01000222">
    <property type="protein sequence ID" value="PGG98568.1"/>
    <property type="molecule type" value="Genomic_DNA"/>
</dbReference>
<gene>
    <name evidence="2" type="ORF">AJ79_08821</name>
</gene>
<dbReference type="OrthoDB" id="10450359at2759"/>
<comment type="caution">
    <text evidence="2">The sequence shown here is derived from an EMBL/GenBank/DDBJ whole genome shotgun (WGS) entry which is preliminary data.</text>
</comment>
<dbReference type="Proteomes" id="UP000223968">
    <property type="component" value="Unassembled WGS sequence"/>
</dbReference>
<feature type="region of interest" description="Disordered" evidence="1">
    <location>
        <begin position="1"/>
        <end position="55"/>
    </location>
</feature>
<evidence type="ECO:0000313" key="2">
    <source>
        <dbReference type="EMBL" id="PGG98568.1"/>
    </source>
</evidence>
<evidence type="ECO:0000313" key="3">
    <source>
        <dbReference type="Proteomes" id="UP000223968"/>
    </source>
</evidence>
<sequence length="196" mass="21633">MSSSKEQAPNGLRDTATSTTVPGDQETEMSNAEDEEEPKTPPGSTRAKELPPSPVGFPVYPGKSFILYEDPPSPFDINAIQPAGPTIKIDTAARIAEMEWLLRQPEYDGQHENIRAAITYYRDGNLPAEDHRCVYFQRGVEVGPDASAADGHLWFESLWAVAWHRNATCQLGHFQLQILAVHAPKKGLGEVTDFCI</sequence>
<accession>A0A2B7WPR4</accession>
<name>A0A2B7WPR4_9EURO</name>
<proteinExistence type="predicted"/>
<protein>
    <submittedName>
        <fullName evidence="2">Uncharacterized protein</fullName>
    </submittedName>
</protein>
<evidence type="ECO:0000256" key="1">
    <source>
        <dbReference type="SAM" id="MobiDB-lite"/>
    </source>
</evidence>
<reference evidence="2 3" key="1">
    <citation type="submission" date="2017-10" db="EMBL/GenBank/DDBJ databases">
        <title>Comparative genomics in systemic dimorphic fungi from Ajellomycetaceae.</title>
        <authorList>
            <person name="Munoz J.F."/>
            <person name="Mcewen J.G."/>
            <person name="Clay O.K."/>
            <person name="Cuomo C.A."/>
        </authorList>
    </citation>
    <scope>NUCLEOTIDE SEQUENCE [LARGE SCALE GENOMIC DNA]</scope>
    <source>
        <strain evidence="2 3">UAMH5409</strain>
    </source>
</reference>
<organism evidence="2 3">
    <name type="scientific">Helicocarpus griseus UAMH5409</name>
    <dbReference type="NCBI Taxonomy" id="1447875"/>
    <lineage>
        <taxon>Eukaryota</taxon>
        <taxon>Fungi</taxon>
        <taxon>Dikarya</taxon>
        <taxon>Ascomycota</taxon>
        <taxon>Pezizomycotina</taxon>
        <taxon>Eurotiomycetes</taxon>
        <taxon>Eurotiomycetidae</taxon>
        <taxon>Onygenales</taxon>
        <taxon>Ajellomycetaceae</taxon>
        <taxon>Helicocarpus</taxon>
    </lineage>
</organism>